<dbReference type="PANTHER" id="PTHR43562">
    <property type="entry name" value="NAPA-TYPE SODIUM/HYDROGEN ANTIPORTER"/>
    <property type="match status" value="1"/>
</dbReference>
<dbReference type="InterPro" id="IPR038770">
    <property type="entry name" value="Na+/solute_symporter_sf"/>
</dbReference>
<evidence type="ECO:0000256" key="4">
    <source>
        <dbReference type="ARBA" id="ARBA00022692"/>
    </source>
</evidence>
<feature type="transmembrane region" description="Helical" evidence="10">
    <location>
        <begin position="30"/>
        <end position="52"/>
    </location>
</feature>
<keyword evidence="6" id="KW-0915">Sodium</keyword>
<feature type="transmembrane region" description="Helical" evidence="10">
    <location>
        <begin position="332"/>
        <end position="356"/>
    </location>
</feature>
<evidence type="ECO:0000313" key="13">
    <source>
        <dbReference type="Proteomes" id="UP001163739"/>
    </source>
</evidence>
<accession>A0ABY6MXG0</accession>
<keyword evidence="13" id="KW-1185">Reference proteome</keyword>
<comment type="subcellular location">
    <subcellularLocation>
        <location evidence="1">Membrane</location>
        <topology evidence="1">Multi-pass membrane protein</topology>
    </subcellularLocation>
</comment>
<evidence type="ECO:0000256" key="10">
    <source>
        <dbReference type="SAM" id="Phobius"/>
    </source>
</evidence>
<proteinExistence type="predicted"/>
<keyword evidence="9" id="KW-0739">Sodium transport</keyword>
<dbReference type="Gene3D" id="1.20.1530.20">
    <property type="match status" value="1"/>
</dbReference>
<keyword evidence="4 10" id="KW-0812">Transmembrane</keyword>
<evidence type="ECO:0000256" key="8">
    <source>
        <dbReference type="ARBA" id="ARBA00023136"/>
    </source>
</evidence>
<keyword evidence="5 10" id="KW-1133">Transmembrane helix</keyword>
<dbReference type="PANTHER" id="PTHR43562:SF3">
    <property type="entry name" value="SODIUM ION_PROTON EXCHANGER (EUROFUNG)"/>
    <property type="match status" value="1"/>
</dbReference>
<keyword evidence="8 10" id="KW-0472">Membrane</keyword>
<gene>
    <name evidence="12" type="ORF">NKI27_10445</name>
</gene>
<feature type="transmembrane region" description="Helical" evidence="10">
    <location>
        <begin position="212"/>
        <end position="230"/>
    </location>
</feature>
<feature type="transmembrane region" description="Helical" evidence="10">
    <location>
        <begin position="302"/>
        <end position="320"/>
    </location>
</feature>
<dbReference type="Pfam" id="PF00999">
    <property type="entry name" value="Na_H_Exchanger"/>
    <property type="match status" value="1"/>
</dbReference>
<feature type="transmembrane region" description="Helical" evidence="10">
    <location>
        <begin position="268"/>
        <end position="290"/>
    </location>
</feature>
<name>A0ABY6MXG0_9ALTE</name>
<evidence type="ECO:0000256" key="7">
    <source>
        <dbReference type="ARBA" id="ARBA00023065"/>
    </source>
</evidence>
<evidence type="ECO:0000256" key="9">
    <source>
        <dbReference type="ARBA" id="ARBA00023201"/>
    </source>
</evidence>
<feature type="transmembrane region" description="Helical" evidence="10">
    <location>
        <begin position="87"/>
        <end position="104"/>
    </location>
</feature>
<protein>
    <submittedName>
        <fullName evidence="12">Cation:proton antiporter</fullName>
    </submittedName>
</protein>
<reference evidence="12" key="1">
    <citation type="submission" date="2022-06" db="EMBL/GenBank/DDBJ databases">
        <title>Alkalimarinus sp. nov., isolated from gut of a Alitta virens.</title>
        <authorList>
            <person name="Yang A.I."/>
            <person name="Shin N.-R."/>
        </authorList>
    </citation>
    <scope>NUCLEOTIDE SEQUENCE</scope>
    <source>
        <strain evidence="12">A2M4</strain>
    </source>
</reference>
<feature type="transmembrane region" description="Helical" evidence="10">
    <location>
        <begin position="149"/>
        <end position="174"/>
    </location>
</feature>
<evidence type="ECO:0000256" key="6">
    <source>
        <dbReference type="ARBA" id="ARBA00023053"/>
    </source>
</evidence>
<feature type="transmembrane region" description="Helical" evidence="10">
    <location>
        <begin position="186"/>
        <end position="206"/>
    </location>
</feature>
<evidence type="ECO:0000256" key="2">
    <source>
        <dbReference type="ARBA" id="ARBA00022448"/>
    </source>
</evidence>
<dbReference type="InterPro" id="IPR006153">
    <property type="entry name" value="Cation/H_exchanger_TM"/>
</dbReference>
<feature type="transmembrane region" description="Helical" evidence="10">
    <location>
        <begin position="116"/>
        <end position="137"/>
    </location>
</feature>
<evidence type="ECO:0000256" key="1">
    <source>
        <dbReference type="ARBA" id="ARBA00004141"/>
    </source>
</evidence>
<sequence length="359" mass="38375">MPDSAINILVGVIVGPLFLNWVSFDEIAAIAADVAVVALLFASGLGVHWLAFRQNIAKGCLLGIVGIVASLILGFIASYAIDNRFDEAMYVAAALSATSIGISIESFRQYKLQNTPLGNVLLAAAVIDDVVALYLMSSLHSLSSSNTGFISLGYSMLVSLGALLVLGTALFFIARSINRYTLLDRLPLRVTCYLLIVGVSALITSIVGLSGALGAFIAGLMLTIVSHGRSSHRKTHIQFERLFNWMVPVFFISIGIRVAQIPVSGKHLLMLTGALLLAAILGKLFSPWCIKNHFSNRERWTLGFALLPRGEVGLIVASMGLQQGHVSEHTMIALVTMTLATALIAPVGIAIASYPLQQR</sequence>
<feature type="domain" description="Cation/H+ exchanger transmembrane" evidence="11">
    <location>
        <begin position="1"/>
        <end position="350"/>
    </location>
</feature>
<keyword evidence="7" id="KW-0406">Ion transport</keyword>
<keyword evidence="2" id="KW-0813">Transport</keyword>
<evidence type="ECO:0000256" key="3">
    <source>
        <dbReference type="ARBA" id="ARBA00022449"/>
    </source>
</evidence>
<evidence type="ECO:0000313" key="12">
    <source>
        <dbReference type="EMBL" id="UZE94509.1"/>
    </source>
</evidence>
<feature type="transmembrane region" description="Helical" evidence="10">
    <location>
        <begin position="59"/>
        <end position="81"/>
    </location>
</feature>
<feature type="transmembrane region" description="Helical" evidence="10">
    <location>
        <begin position="5"/>
        <end position="24"/>
    </location>
</feature>
<keyword evidence="3" id="KW-0050">Antiport</keyword>
<organism evidence="12 13">
    <name type="scientific">Alkalimarinus alittae</name>
    <dbReference type="NCBI Taxonomy" id="2961619"/>
    <lineage>
        <taxon>Bacteria</taxon>
        <taxon>Pseudomonadati</taxon>
        <taxon>Pseudomonadota</taxon>
        <taxon>Gammaproteobacteria</taxon>
        <taxon>Alteromonadales</taxon>
        <taxon>Alteromonadaceae</taxon>
        <taxon>Alkalimarinus</taxon>
    </lineage>
</organism>
<evidence type="ECO:0000259" key="11">
    <source>
        <dbReference type="Pfam" id="PF00999"/>
    </source>
</evidence>
<evidence type="ECO:0000256" key="5">
    <source>
        <dbReference type="ARBA" id="ARBA00022989"/>
    </source>
</evidence>
<dbReference type="EMBL" id="CP100390">
    <property type="protein sequence ID" value="UZE94509.1"/>
    <property type="molecule type" value="Genomic_DNA"/>
</dbReference>
<dbReference type="Proteomes" id="UP001163739">
    <property type="component" value="Chromosome"/>
</dbReference>
<feature type="transmembrane region" description="Helical" evidence="10">
    <location>
        <begin position="242"/>
        <end position="262"/>
    </location>
</feature>